<gene>
    <name evidence="1" type="ORF">R3P38DRAFT_3216156</name>
</gene>
<dbReference type="AlphaFoldDB" id="A0AAW0A7M4"/>
<evidence type="ECO:0000313" key="1">
    <source>
        <dbReference type="EMBL" id="KAK7001829.1"/>
    </source>
</evidence>
<evidence type="ECO:0000313" key="2">
    <source>
        <dbReference type="Proteomes" id="UP001362999"/>
    </source>
</evidence>
<comment type="caution">
    <text evidence="1">The sequence shown here is derived from an EMBL/GenBank/DDBJ whole genome shotgun (WGS) entry which is preliminary data.</text>
</comment>
<dbReference type="EMBL" id="JAWWNJ010000081">
    <property type="protein sequence ID" value="KAK7001829.1"/>
    <property type="molecule type" value="Genomic_DNA"/>
</dbReference>
<proteinExistence type="predicted"/>
<dbReference type="Proteomes" id="UP001362999">
    <property type="component" value="Unassembled WGS sequence"/>
</dbReference>
<protein>
    <submittedName>
        <fullName evidence="1">Uncharacterized protein</fullName>
    </submittedName>
</protein>
<sequence length="202" mass="22249">MGRMLLSIRSPDCIPVSTFLNVVRLPSALPDVAPPRDAPDARTRYSPGLSTLCGPSPLFESLVIAPPLRLTTLAVGWDERSTKVDEDHVIAGSADTLVEGLGVRVNVDGEVQERARVRVRDLLSIRIGEWTRGNVLRDEYSATENLDILFRGSSSLTPHPARIIKSVVPPMPFSPAMDASRTPAPIPVFLHIRNRRSTRKWV</sequence>
<organism evidence="1 2">
    <name type="scientific">Favolaschia claudopus</name>
    <dbReference type="NCBI Taxonomy" id="2862362"/>
    <lineage>
        <taxon>Eukaryota</taxon>
        <taxon>Fungi</taxon>
        <taxon>Dikarya</taxon>
        <taxon>Basidiomycota</taxon>
        <taxon>Agaricomycotina</taxon>
        <taxon>Agaricomycetes</taxon>
        <taxon>Agaricomycetidae</taxon>
        <taxon>Agaricales</taxon>
        <taxon>Marasmiineae</taxon>
        <taxon>Mycenaceae</taxon>
        <taxon>Favolaschia</taxon>
    </lineage>
</organism>
<accession>A0AAW0A7M4</accession>
<reference evidence="1 2" key="1">
    <citation type="journal article" date="2024" name="J Genomics">
        <title>Draft genome sequencing and assembly of Favolaschia claudopus CIRM-BRFM 2984 isolated from oak limbs.</title>
        <authorList>
            <person name="Navarro D."/>
            <person name="Drula E."/>
            <person name="Chaduli D."/>
            <person name="Cazenave R."/>
            <person name="Ahrendt S."/>
            <person name="Wang J."/>
            <person name="Lipzen A."/>
            <person name="Daum C."/>
            <person name="Barry K."/>
            <person name="Grigoriev I.V."/>
            <person name="Favel A."/>
            <person name="Rosso M.N."/>
            <person name="Martin F."/>
        </authorList>
    </citation>
    <scope>NUCLEOTIDE SEQUENCE [LARGE SCALE GENOMIC DNA]</scope>
    <source>
        <strain evidence="1 2">CIRM-BRFM 2984</strain>
    </source>
</reference>
<keyword evidence="2" id="KW-1185">Reference proteome</keyword>
<name>A0AAW0A7M4_9AGAR</name>